<dbReference type="Proteomes" id="UP000824249">
    <property type="component" value="Unassembled WGS sequence"/>
</dbReference>
<dbReference type="EMBL" id="DXFD01000050">
    <property type="protein sequence ID" value="HIX46652.1"/>
    <property type="molecule type" value="Genomic_DNA"/>
</dbReference>
<dbReference type="Pfam" id="PF13177">
    <property type="entry name" value="DNA_pol3_delta2"/>
    <property type="match status" value="1"/>
</dbReference>
<dbReference type="AlphaFoldDB" id="A0A9D1VUN9"/>
<dbReference type="PANTHER" id="PTHR11669">
    <property type="entry name" value="REPLICATION FACTOR C / DNA POLYMERASE III GAMMA-TAU SUBUNIT"/>
    <property type="match status" value="1"/>
</dbReference>
<gene>
    <name evidence="1" type="ORF">H9737_03065</name>
</gene>
<protein>
    <recommendedName>
        <fullName evidence="3">DNA polymerase III subunit delta</fullName>
    </recommendedName>
</protein>
<dbReference type="InterPro" id="IPR050238">
    <property type="entry name" value="DNA_Rep/Repair_Clamp_Loader"/>
</dbReference>
<reference evidence="1" key="1">
    <citation type="journal article" date="2021" name="PeerJ">
        <title>Extensive microbial diversity within the chicken gut microbiome revealed by metagenomics and culture.</title>
        <authorList>
            <person name="Gilroy R."/>
            <person name="Ravi A."/>
            <person name="Getino M."/>
            <person name="Pursley I."/>
            <person name="Horton D.L."/>
            <person name="Alikhan N.F."/>
            <person name="Baker D."/>
            <person name="Gharbi K."/>
            <person name="Hall N."/>
            <person name="Watson M."/>
            <person name="Adriaenssens E.M."/>
            <person name="Foster-Nyarko E."/>
            <person name="Jarju S."/>
            <person name="Secka A."/>
            <person name="Antonio M."/>
            <person name="Oren A."/>
            <person name="Chaudhuri R.R."/>
            <person name="La Ragione R."/>
            <person name="Hildebrand F."/>
            <person name="Pallen M.J."/>
        </authorList>
    </citation>
    <scope>NUCLEOTIDE SEQUENCE</scope>
    <source>
        <strain evidence="1">26628</strain>
    </source>
</reference>
<dbReference type="GO" id="GO:0006261">
    <property type="term" value="P:DNA-templated DNA replication"/>
    <property type="evidence" value="ECO:0007669"/>
    <property type="project" value="TreeGrafter"/>
</dbReference>
<dbReference type="PANTHER" id="PTHR11669:SF8">
    <property type="entry name" value="DNA POLYMERASE III SUBUNIT DELTA"/>
    <property type="match status" value="1"/>
</dbReference>
<dbReference type="Gene3D" id="3.40.50.300">
    <property type="entry name" value="P-loop containing nucleotide triphosphate hydrolases"/>
    <property type="match status" value="1"/>
</dbReference>
<evidence type="ECO:0000313" key="2">
    <source>
        <dbReference type="Proteomes" id="UP000824249"/>
    </source>
</evidence>
<accession>A0A9D1VUN9</accession>
<name>A0A9D1VUN9_9FIRM</name>
<sequence>MDIFRRSLPYKLVAADAANGRLAHAYLLVCPDEKNLRPFLKQLAKLVLRADARADRLIDAERYVDCRIFPAEGERAGVAEVKALLEDCYVKPVECDRKLFVLDRVHEMLAPAQNKLLKVLEEPPANVYFLLGAASEFPVLPTVRSRARRLELFAFPEEEIAAHIRRKYPHRADAREIAALSGGALGRAEELAEGGSLAGAGEEAARFLLTLSPAGIPAAVRKYSAGEELGRFLPLLRLALRDALFEKLGRGGLSLSGGSDLLRRAAARYPAEALVRALDRVTETEIDLKNNANAAMSLQALFVGILEGR</sequence>
<dbReference type="SUPFAM" id="SSF52540">
    <property type="entry name" value="P-loop containing nucleoside triphosphate hydrolases"/>
    <property type="match status" value="1"/>
</dbReference>
<proteinExistence type="predicted"/>
<evidence type="ECO:0008006" key="3">
    <source>
        <dbReference type="Google" id="ProtNLM"/>
    </source>
</evidence>
<comment type="caution">
    <text evidence="1">The sequence shown here is derived from an EMBL/GenBank/DDBJ whole genome shotgun (WGS) entry which is preliminary data.</text>
</comment>
<reference evidence="1" key="2">
    <citation type="submission" date="2021-04" db="EMBL/GenBank/DDBJ databases">
        <authorList>
            <person name="Gilroy R."/>
        </authorList>
    </citation>
    <scope>NUCLEOTIDE SEQUENCE</scope>
    <source>
        <strain evidence="1">26628</strain>
    </source>
</reference>
<evidence type="ECO:0000313" key="1">
    <source>
        <dbReference type="EMBL" id="HIX46652.1"/>
    </source>
</evidence>
<dbReference type="InterPro" id="IPR027417">
    <property type="entry name" value="P-loop_NTPase"/>
</dbReference>
<organism evidence="1 2">
    <name type="scientific">Candidatus Borkfalkia faecigallinarum</name>
    <dbReference type="NCBI Taxonomy" id="2838509"/>
    <lineage>
        <taxon>Bacteria</taxon>
        <taxon>Bacillati</taxon>
        <taxon>Bacillota</taxon>
        <taxon>Clostridia</taxon>
        <taxon>Christensenellales</taxon>
        <taxon>Christensenellaceae</taxon>
        <taxon>Candidatus Borkfalkia</taxon>
    </lineage>
</organism>